<organism evidence="1">
    <name type="scientific">marine metagenome</name>
    <dbReference type="NCBI Taxonomy" id="408172"/>
    <lineage>
        <taxon>unclassified sequences</taxon>
        <taxon>metagenomes</taxon>
        <taxon>ecological metagenomes</taxon>
    </lineage>
</organism>
<gene>
    <name evidence="1" type="ORF">METZ01_LOCUS367832</name>
</gene>
<evidence type="ECO:0000313" key="1">
    <source>
        <dbReference type="EMBL" id="SVD14978.1"/>
    </source>
</evidence>
<dbReference type="Pfam" id="PF01042">
    <property type="entry name" value="Ribonuc_L-PSP"/>
    <property type="match status" value="1"/>
</dbReference>
<protein>
    <submittedName>
        <fullName evidence="1">Uncharacterized protein</fullName>
    </submittedName>
</protein>
<dbReference type="EMBL" id="UINC01132574">
    <property type="protein sequence ID" value="SVD14978.1"/>
    <property type="molecule type" value="Genomic_DNA"/>
</dbReference>
<dbReference type="AlphaFoldDB" id="A0A382T0N2"/>
<sequence length="96" mass="10378">MPLERINPEGMYKPNKNIYSQVVKSTGATTVHIAGTVPFDEDANVVGIDDMKIQVIKILDNIRISLAAGGALPSDVVRINVYALSVDDYVTYGAPE</sequence>
<reference evidence="1" key="1">
    <citation type="submission" date="2018-05" db="EMBL/GenBank/DDBJ databases">
        <authorList>
            <person name="Lanie J.A."/>
            <person name="Ng W.-L."/>
            <person name="Kazmierczak K.M."/>
            <person name="Andrzejewski T.M."/>
            <person name="Davidsen T.M."/>
            <person name="Wayne K.J."/>
            <person name="Tettelin H."/>
            <person name="Glass J.I."/>
            <person name="Rusch D."/>
            <person name="Podicherti R."/>
            <person name="Tsui H.-C.T."/>
            <person name="Winkler M.E."/>
        </authorList>
    </citation>
    <scope>NUCLEOTIDE SEQUENCE</scope>
</reference>
<dbReference type="Gene3D" id="3.30.1330.40">
    <property type="entry name" value="RutC-like"/>
    <property type="match status" value="1"/>
</dbReference>
<name>A0A382T0N2_9ZZZZ</name>
<dbReference type="SUPFAM" id="SSF55298">
    <property type="entry name" value="YjgF-like"/>
    <property type="match status" value="1"/>
</dbReference>
<dbReference type="InterPro" id="IPR035959">
    <property type="entry name" value="RutC-like_sf"/>
</dbReference>
<dbReference type="InterPro" id="IPR006175">
    <property type="entry name" value="YjgF/YER057c/UK114"/>
</dbReference>
<accession>A0A382T0N2</accession>
<feature type="non-terminal residue" evidence="1">
    <location>
        <position position="96"/>
    </location>
</feature>
<proteinExistence type="predicted"/>
<dbReference type="CDD" id="cd00448">
    <property type="entry name" value="YjgF_YER057c_UK114_family"/>
    <property type="match status" value="1"/>
</dbReference>